<dbReference type="InterPro" id="IPR025476">
    <property type="entry name" value="Helitron_helicase-like"/>
</dbReference>
<dbReference type="EC" id="5.6.2.3" evidence="1"/>
<dbReference type="Pfam" id="PF14214">
    <property type="entry name" value="Helitron_like_N"/>
    <property type="match status" value="1"/>
</dbReference>
<feature type="domain" description="DNA helicase Pif1-like DEAD-box helicase" evidence="2">
    <location>
        <begin position="920"/>
        <end position="1141"/>
    </location>
</feature>
<comment type="cofactor">
    <cofactor evidence="1">
        <name>Mg(2+)</name>
        <dbReference type="ChEBI" id="CHEBI:18420"/>
    </cofactor>
</comment>
<keyword evidence="1" id="KW-0347">Helicase</keyword>
<dbReference type="PANTHER" id="PTHR10492:SF90">
    <property type="entry name" value="ATP-DEPENDENT DNA HELICASE"/>
    <property type="match status" value="1"/>
</dbReference>
<keyword evidence="1" id="KW-0067">ATP-binding</keyword>
<dbReference type="Gene3D" id="3.40.50.300">
    <property type="entry name" value="P-loop containing nucleotide triphosphate hydrolases"/>
    <property type="match status" value="1"/>
</dbReference>
<keyword evidence="1" id="KW-0378">Hydrolase</keyword>
<dbReference type="InterPro" id="IPR027417">
    <property type="entry name" value="P-loop_NTPase"/>
</dbReference>
<dbReference type="Proteomes" id="UP001210211">
    <property type="component" value="Unassembled WGS sequence"/>
</dbReference>
<dbReference type="InterPro" id="IPR010285">
    <property type="entry name" value="DNA_helicase_pif1-like_DEAD"/>
</dbReference>
<keyword evidence="1" id="KW-0547">Nucleotide-binding</keyword>
<evidence type="ECO:0000259" key="2">
    <source>
        <dbReference type="Pfam" id="PF05970"/>
    </source>
</evidence>
<reference evidence="5 6" key="1">
    <citation type="journal article" date="2022" name="Cell">
        <title>Repeat-based holocentromeres influence genome architecture and karyotype evolution.</title>
        <authorList>
            <person name="Hofstatter P.G."/>
            <person name="Thangavel G."/>
            <person name="Lux T."/>
            <person name="Neumann P."/>
            <person name="Vondrak T."/>
            <person name="Novak P."/>
            <person name="Zhang M."/>
            <person name="Costa L."/>
            <person name="Castellani M."/>
            <person name="Scott A."/>
            <person name="Toegelov H."/>
            <person name="Fuchs J."/>
            <person name="Mata-Sucre Y."/>
            <person name="Dias Y."/>
            <person name="Vanzela A.L.L."/>
            <person name="Huettel B."/>
            <person name="Almeida C.C.S."/>
            <person name="Simkova H."/>
            <person name="Souza G."/>
            <person name="Pedrosa-Harand A."/>
            <person name="Macas J."/>
            <person name="Mayer K.F.X."/>
            <person name="Houben A."/>
            <person name="Marques A."/>
        </authorList>
    </citation>
    <scope>NUCLEOTIDE SEQUENCE [LARGE SCALE GENOMIC DNA]</scope>
    <source>
        <strain evidence="5">RhyTen1mFocal</strain>
    </source>
</reference>
<accession>A0AAD6ER78</accession>
<organism evidence="5 6">
    <name type="scientific">Rhynchospora tenuis</name>
    <dbReference type="NCBI Taxonomy" id="198213"/>
    <lineage>
        <taxon>Eukaryota</taxon>
        <taxon>Viridiplantae</taxon>
        <taxon>Streptophyta</taxon>
        <taxon>Embryophyta</taxon>
        <taxon>Tracheophyta</taxon>
        <taxon>Spermatophyta</taxon>
        <taxon>Magnoliopsida</taxon>
        <taxon>Liliopsida</taxon>
        <taxon>Poales</taxon>
        <taxon>Cyperaceae</taxon>
        <taxon>Cyperoideae</taxon>
        <taxon>Rhynchosporeae</taxon>
        <taxon>Rhynchospora</taxon>
    </lineage>
</organism>
<dbReference type="InterPro" id="IPR049163">
    <property type="entry name" value="Pif1-like_2B_dom"/>
</dbReference>
<comment type="catalytic activity">
    <reaction evidence="1">
        <text>ATP + H2O = ADP + phosphate + H(+)</text>
        <dbReference type="Rhea" id="RHEA:13065"/>
        <dbReference type="ChEBI" id="CHEBI:15377"/>
        <dbReference type="ChEBI" id="CHEBI:15378"/>
        <dbReference type="ChEBI" id="CHEBI:30616"/>
        <dbReference type="ChEBI" id="CHEBI:43474"/>
        <dbReference type="ChEBI" id="CHEBI:456216"/>
        <dbReference type="EC" id="5.6.2.3"/>
    </reaction>
</comment>
<protein>
    <recommendedName>
        <fullName evidence="1">ATP-dependent DNA helicase</fullName>
        <ecNumber evidence="1">5.6.2.3</ecNumber>
    </recommendedName>
</protein>
<dbReference type="GO" id="GO:0000723">
    <property type="term" value="P:telomere maintenance"/>
    <property type="evidence" value="ECO:0007669"/>
    <property type="project" value="InterPro"/>
</dbReference>
<sequence length="1361" mass="154177">MASHVDGMVVIWCNLLGEWLVYKRGPFGVRNASLHLPLSPSSYLDENRREKSQFFSLLLALSSSFINRGVQIDESINRGSGPYVFRVSGQLCHLLGSLLPDNDDPPRFAQLYMYDTENEVSNRMAPFSSSDGSSSLRPHIVTALKEMLDTHNRYAQAYRSARERVLADTSDNLRLRIRADRSRDSRYSAPTASEVAGLIVGDLDHDHFVRDIIVQRRSGLLIRISSIHPSYMALQYPLIFSRGEDSYIPGIEYNPLAESTQNIHRQHVTMAEYYCYRLQMRVFGCPIILRSGRLLQQLAIDMFACVDQARLWYIHDNQQLFRSDSYANVRNAVINNDMFGRTVGKRIILPSSHVGSPRYMYQNYQDAIAVCRHLGPPHLFITFTCNPAWPEITRNLMPGQRASDRPDLVCRVFKMKVNQMVRDIKDGEFFGPISGLIYSIEFQKRGLPHVHIIVWLRNRASLSDGSSIDRFISAELPNPAFDPEGYAVVSKFMLHGPCGAARHNSPCMQDGKCTKRFPKPYRDSTLVSDDGFVLYKRRDTHVTVMKNGVPLDNRYVVPYNLNMLLKYEAHINVERCHRTDMIKYLFKYICKGRDRAMVSVFRPFGTGTSAGAEQSQEEMVIDEVLDYLDCRYLTAPEAVWRLFQYGIHYSHPTVERLPIHLPFQNNILFRDSQPLTEIVTNPASQRTKLTAWFELNARDPAARQLTYPEVTRLYTWQEGQKNWKVREQGYRLARVHFVQPSAGDVYYQRMLLNSVRGATSFEHLRTVNGTLYQTYKEACNAYGLLDDNSEWLHTMQEAAASASCDQLRAMFVDILLYSDVADAKELWDSCWNYMGDDIIRHMRITHGNPELTMDAEVLRDHILHKLQDILLVRGYSLQYVSLPLPVHGRPLGSANRLLAEQYSFNTAELRMQIPHLLSGLNSEQKTVFDAVMESVQSRTGQLFFVYGHGGTGKTYLWRAITAVVRSEGKIVLTVASSGLSSLLLQGGVTAYSRFKIPLKLREGSTCDIKKNTNLAHLLRETSLIIWDEAPMSNRICFEALDRSMRDILGEVSESNREKPFGGVTVVLGGDFRQTLPVVTHGARFETVAASITNSHLWSSCRLLRLTINMRLLAHNGPPSDAQTISEFASWLLSVGDGTAPAKSLYDSSEPNWIKIPDQFLVPHGTDKEQSIIQAVYSDLQTQFGNDGYLRARAIITPKNDAANALNETILATIPTEHSEYLSYDSIQGCDNVAEDLHTMYPLDILNTIAAGSLPCHKLCLKIGVPVMLLRNMDQSKGLCNGTRLVITQLGIRVLHARIITGSGTGTIVQIPRIVFVHEDERLPFVFKRKQFPVRICYAMTINKSQGQSLDVFNPKILCQIA</sequence>
<evidence type="ECO:0000259" key="4">
    <source>
        <dbReference type="Pfam" id="PF21530"/>
    </source>
</evidence>
<dbReference type="PANTHER" id="PTHR10492">
    <property type="match status" value="1"/>
</dbReference>
<proteinExistence type="inferred from homology"/>
<evidence type="ECO:0000256" key="1">
    <source>
        <dbReference type="RuleBase" id="RU363044"/>
    </source>
</evidence>
<gene>
    <name evidence="5" type="ORF">LUZ61_001907</name>
</gene>
<dbReference type="GO" id="GO:0043139">
    <property type="term" value="F:5'-3' DNA helicase activity"/>
    <property type="evidence" value="ECO:0007669"/>
    <property type="project" value="UniProtKB-EC"/>
</dbReference>
<comment type="similarity">
    <text evidence="1">Belongs to the helicase family.</text>
</comment>
<name>A0AAD6ER78_9POAL</name>
<dbReference type="Pfam" id="PF05970">
    <property type="entry name" value="PIF1"/>
    <property type="match status" value="1"/>
</dbReference>
<feature type="domain" description="Helitron helicase-like" evidence="3">
    <location>
        <begin position="273"/>
        <end position="454"/>
    </location>
</feature>
<dbReference type="SUPFAM" id="SSF52540">
    <property type="entry name" value="P-loop containing nucleoside triphosphate hydrolases"/>
    <property type="match status" value="2"/>
</dbReference>
<comment type="caution">
    <text evidence="5">The sequence shown here is derived from an EMBL/GenBank/DDBJ whole genome shotgun (WGS) entry which is preliminary data.</text>
</comment>
<feature type="domain" description="DNA helicase Pif1-like 2B" evidence="4">
    <location>
        <begin position="1244"/>
        <end position="1289"/>
    </location>
</feature>
<evidence type="ECO:0000259" key="3">
    <source>
        <dbReference type="Pfam" id="PF14214"/>
    </source>
</evidence>
<evidence type="ECO:0000313" key="5">
    <source>
        <dbReference type="EMBL" id="KAJ3698202.1"/>
    </source>
</evidence>
<keyword evidence="6" id="KW-1185">Reference proteome</keyword>
<dbReference type="Pfam" id="PF21530">
    <property type="entry name" value="Pif1_2B_dom"/>
    <property type="match status" value="1"/>
</dbReference>
<dbReference type="EMBL" id="JAMRDG010000001">
    <property type="protein sequence ID" value="KAJ3698202.1"/>
    <property type="molecule type" value="Genomic_DNA"/>
</dbReference>
<dbReference type="GO" id="GO:0005524">
    <property type="term" value="F:ATP binding"/>
    <property type="evidence" value="ECO:0007669"/>
    <property type="project" value="UniProtKB-KW"/>
</dbReference>
<dbReference type="GO" id="GO:0016787">
    <property type="term" value="F:hydrolase activity"/>
    <property type="evidence" value="ECO:0007669"/>
    <property type="project" value="UniProtKB-KW"/>
</dbReference>
<keyword evidence="1" id="KW-0234">DNA repair</keyword>
<keyword evidence="1" id="KW-0227">DNA damage</keyword>
<dbReference type="GO" id="GO:0006310">
    <property type="term" value="P:DNA recombination"/>
    <property type="evidence" value="ECO:0007669"/>
    <property type="project" value="UniProtKB-KW"/>
</dbReference>
<dbReference type="GO" id="GO:0006281">
    <property type="term" value="P:DNA repair"/>
    <property type="evidence" value="ECO:0007669"/>
    <property type="project" value="UniProtKB-KW"/>
</dbReference>
<evidence type="ECO:0000313" key="6">
    <source>
        <dbReference type="Proteomes" id="UP001210211"/>
    </source>
</evidence>
<keyword evidence="1" id="KW-0233">DNA recombination</keyword>